<evidence type="ECO:0000256" key="1">
    <source>
        <dbReference type="ARBA" id="ARBA00022737"/>
    </source>
</evidence>
<dbReference type="InterPro" id="IPR044244">
    <property type="entry name" value="TTC27/Emw1"/>
</dbReference>
<dbReference type="AlphaFoldDB" id="A0A6N2K960"/>
<keyword evidence="1" id="KW-0677">Repeat</keyword>
<organism evidence="4">
    <name type="scientific">Salix viminalis</name>
    <name type="common">Common osier</name>
    <name type="synonym">Basket willow</name>
    <dbReference type="NCBI Taxonomy" id="40686"/>
    <lineage>
        <taxon>Eukaryota</taxon>
        <taxon>Viridiplantae</taxon>
        <taxon>Streptophyta</taxon>
        <taxon>Embryophyta</taxon>
        <taxon>Tracheophyta</taxon>
        <taxon>Spermatophyta</taxon>
        <taxon>Magnoliopsida</taxon>
        <taxon>eudicotyledons</taxon>
        <taxon>Gunneridae</taxon>
        <taxon>Pentapetalae</taxon>
        <taxon>rosids</taxon>
        <taxon>fabids</taxon>
        <taxon>Malpighiales</taxon>
        <taxon>Salicaceae</taxon>
        <taxon>Saliceae</taxon>
        <taxon>Salix</taxon>
    </lineage>
</organism>
<dbReference type="PROSITE" id="PS50005">
    <property type="entry name" value="TPR"/>
    <property type="match status" value="1"/>
</dbReference>
<evidence type="ECO:0000313" key="4">
    <source>
        <dbReference type="EMBL" id="VFU24945.1"/>
    </source>
</evidence>
<protein>
    <submittedName>
        <fullName evidence="4">Uncharacterized protein</fullName>
    </submittedName>
</protein>
<reference evidence="4" key="1">
    <citation type="submission" date="2019-03" db="EMBL/GenBank/DDBJ databases">
        <authorList>
            <person name="Mank J."/>
            <person name="Almeida P."/>
        </authorList>
    </citation>
    <scope>NUCLEOTIDE SEQUENCE</scope>
    <source>
        <strain evidence="4">78183</strain>
    </source>
</reference>
<keyword evidence="2 3" id="KW-0802">TPR repeat</keyword>
<gene>
    <name evidence="4" type="ORF">SVIM_LOCUS52573</name>
</gene>
<name>A0A6N2K960_SALVM</name>
<dbReference type="PANTHER" id="PTHR16193">
    <property type="entry name" value="TETRATRICOPEPTIDE REPEAT PROTEIN 27"/>
    <property type="match status" value="1"/>
</dbReference>
<dbReference type="SUPFAM" id="SSF48452">
    <property type="entry name" value="TPR-like"/>
    <property type="match status" value="1"/>
</dbReference>
<dbReference type="InterPro" id="IPR019734">
    <property type="entry name" value="TPR_rpt"/>
</dbReference>
<dbReference type="InterPro" id="IPR011990">
    <property type="entry name" value="TPR-like_helical_dom_sf"/>
</dbReference>
<accession>A0A6N2K960</accession>
<dbReference type="EMBL" id="CAADRP010000213">
    <property type="protein sequence ID" value="VFU24945.1"/>
    <property type="molecule type" value="Genomic_DNA"/>
</dbReference>
<evidence type="ECO:0000256" key="3">
    <source>
        <dbReference type="PROSITE-ProRule" id="PRU00339"/>
    </source>
</evidence>
<evidence type="ECO:0000256" key="2">
    <source>
        <dbReference type="ARBA" id="ARBA00022803"/>
    </source>
</evidence>
<dbReference type="Gene3D" id="1.25.40.10">
    <property type="entry name" value="Tetratricopeptide repeat domain"/>
    <property type="match status" value="1"/>
</dbReference>
<dbReference type="PANTHER" id="PTHR16193:SF0">
    <property type="entry name" value="TETRATRICOPEPTIDE REPEAT PROTEIN 27"/>
    <property type="match status" value="1"/>
</dbReference>
<proteinExistence type="predicted"/>
<feature type="repeat" description="TPR" evidence="3">
    <location>
        <begin position="68"/>
        <end position="101"/>
    </location>
</feature>
<sequence>MLVVSCGERCSLGDVTNDDSCYEKAIEVSNNKSARAKRSLARSAYNRGDYETSKIMLGAALALNSLYPDGWFALGSAALKAKDVDKALVGFTKAVQLYSLQLFCSLSIPN</sequence>